<comment type="caution">
    <text evidence="2">The sequence shown here is derived from an EMBL/GenBank/DDBJ whole genome shotgun (WGS) entry which is preliminary data.</text>
</comment>
<dbReference type="Proteomes" id="UP001430953">
    <property type="component" value="Unassembled WGS sequence"/>
</dbReference>
<dbReference type="EMBL" id="JADYXP020000025">
    <property type="protein sequence ID" value="KAL0100736.1"/>
    <property type="molecule type" value="Genomic_DNA"/>
</dbReference>
<accession>A0AAW2EEI6</accession>
<keyword evidence="3" id="KW-1185">Reference proteome</keyword>
<evidence type="ECO:0000256" key="1">
    <source>
        <dbReference type="SAM" id="MobiDB-lite"/>
    </source>
</evidence>
<gene>
    <name evidence="2" type="ORF">PUN28_019250</name>
</gene>
<proteinExistence type="predicted"/>
<feature type="region of interest" description="Disordered" evidence="1">
    <location>
        <begin position="1"/>
        <end position="25"/>
    </location>
</feature>
<protein>
    <submittedName>
        <fullName evidence="2">Uncharacterized protein</fullName>
    </submittedName>
</protein>
<dbReference type="AlphaFoldDB" id="A0AAW2EEI6"/>
<name>A0AAW2EEI6_9HYME</name>
<evidence type="ECO:0000313" key="3">
    <source>
        <dbReference type="Proteomes" id="UP001430953"/>
    </source>
</evidence>
<sequence length="77" mass="8711">MAIYIEGFRSPPPTPRPSHTYPPSLSLSVKDRRGAMVSSGLVKLAVCSRIVKVSRITDNPRRFMRIGKKSQKKRERS</sequence>
<organism evidence="2 3">
    <name type="scientific">Cardiocondyla obscurior</name>
    <dbReference type="NCBI Taxonomy" id="286306"/>
    <lineage>
        <taxon>Eukaryota</taxon>
        <taxon>Metazoa</taxon>
        <taxon>Ecdysozoa</taxon>
        <taxon>Arthropoda</taxon>
        <taxon>Hexapoda</taxon>
        <taxon>Insecta</taxon>
        <taxon>Pterygota</taxon>
        <taxon>Neoptera</taxon>
        <taxon>Endopterygota</taxon>
        <taxon>Hymenoptera</taxon>
        <taxon>Apocrita</taxon>
        <taxon>Aculeata</taxon>
        <taxon>Formicoidea</taxon>
        <taxon>Formicidae</taxon>
        <taxon>Myrmicinae</taxon>
        <taxon>Cardiocondyla</taxon>
    </lineage>
</organism>
<reference evidence="2 3" key="1">
    <citation type="submission" date="2023-03" db="EMBL/GenBank/DDBJ databases">
        <title>High recombination rates correlate with genetic variation in Cardiocondyla obscurior ants.</title>
        <authorList>
            <person name="Errbii M."/>
        </authorList>
    </citation>
    <scope>NUCLEOTIDE SEQUENCE [LARGE SCALE GENOMIC DNA]</scope>
    <source>
        <strain evidence="2">Alpha-2009</strain>
        <tissue evidence="2">Whole body</tissue>
    </source>
</reference>
<evidence type="ECO:0000313" key="2">
    <source>
        <dbReference type="EMBL" id="KAL0100736.1"/>
    </source>
</evidence>